<name>A0ABT6SI32_9ACTN</name>
<accession>A0ABT6SI32</accession>
<sequence>MADIDDRESRGPDHGHKDAVQRQSITVSELEDVRPEAWDRAADEWRDLATAAVKAREHVQNVLHKLPFVWQSESALSARVQLMAMHEELTIAKHESKAAATTLSAAKNGFKLATTWLDEAKEMAKQNHLTLNDDGSVTIPDRNYPPNDPDSAGAARQDQEEAESLRTRAAAALGYAADVNEHVDYEIERIKKAVKYSVLDDLTKRSIKGDAQGANRLDRVLSGRGGVVLPPPALDEGSGDYKSREPTEEDQGIKNRMGLFAGWSPAVLGGPIASKHMMHFLGNSGDPMDIDVDAMLNDLPDMQRNSERQLAENADSWKAQALAEFERTGKPVSMVQQTGWQGWEAEKDSDWYHAMGSYHYNTVAQVEVVPGPDGEPKATIRYQTHVHDRYNWDKGKETPVPALGNVSDADLARLHRAGLAREFDMSGQSEVRTWKG</sequence>
<reference evidence="2 3" key="1">
    <citation type="submission" date="2023-05" db="EMBL/GenBank/DDBJ databases">
        <title>Draft genome sequence of Streptomyces sp. B-S-A6 isolated from a cave soil in Thailand.</title>
        <authorList>
            <person name="Chamroensaksri N."/>
            <person name="Muangham S."/>
        </authorList>
    </citation>
    <scope>NUCLEOTIDE SEQUENCE [LARGE SCALE GENOMIC DNA]</scope>
    <source>
        <strain evidence="2 3">B-S-A6</strain>
    </source>
</reference>
<evidence type="ECO:0000313" key="2">
    <source>
        <dbReference type="EMBL" id="MDI3407830.1"/>
    </source>
</evidence>
<feature type="compositionally biased region" description="Basic and acidic residues" evidence="1">
    <location>
        <begin position="7"/>
        <end position="20"/>
    </location>
</feature>
<comment type="caution">
    <text evidence="2">The sequence shown here is derived from an EMBL/GenBank/DDBJ whole genome shotgun (WGS) entry which is preliminary data.</text>
</comment>
<evidence type="ECO:0000313" key="3">
    <source>
        <dbReference type="Proteomes" id="UP001223978"/>
    </source>
</evidence>
<evidence type="ECO:0000256" key="1">
    <source>
        <dbReference type="SAM" id="MobiDB-lite"/>
    </source>
</evidence>
<gene>
    <name evidence="2" type="ORF">QIS96_28950</name>
</gene>
<dbReference type="Proteomes" id="UP001223978">
    <property type="component" value="Unassembled WGS sequence"/>
</dbReference>
<dbReference type="EMBL" id="JASCIQ010000037">
    <property type="protein sequence ID" value="MDI3407830.1"/>
    <property type="molecule type" value="Genomic_DNA"/>
</dbReference>
<keyword evidence="3" id="KW-1185">Reference proteome</keyword>
<proteinExistence type="predicted"/>
<feature type="region of interest" description="Disordered" evidence="1">
    <location>
        <begin position="1"/>
        <end position="33"/>
    </location>
</feature>
<organism evidence="2 3">
    <name type="scientific">Streptomyces cavernicola</name>
    <dbReference type="NCBI Taxonomy" id="3043613"/>
    <lineage>
        <taxon>Bacteria</taxon>
        <taxon>Bacillati</taxon>
        <taxon>Actinomycetota</taxon>
        <taxon>Actinomycetes</taxon>
        <taxon>Kitasatosporales</taxon>
        <taxon>Streptomycetaceae</taxon>
        <taxon>Streptomyces</taxon>
    </lineage>
</organism>
<feature type="region of interest" description="Disordered" evidence="1">
    <location>
        <begin position="222"/>
        <end position="251"/>
    </location>
</feature>
<feature type="region of interest" description="Disordered" evidence="1">
    <location>
        <begin position="128"/>
        <end position="164"/>
    </location>
</feature>
<dbReference type="RefSeq" id="WP_282545739.1">
    <property type="nucleotide sequence ID" value="NZ_JASCIQ010000037.1"/>
</dbReference>
<protein>
    <submittedName>
        <fullName evidence="2">Uncharacterized protein</fullName>
    </submittedName>
</protein>